<sequence length="131" mass="14378">AVVWANDIGAYIIGRKFGSARITPQISPGKTWIGTFAGLFFAALVGWGIMSTFFKHEDLLTLIYFSVIIAIGAQIGDFLESYFKRLFGVKDSGTIIPGHGGVLDRSDGILLTAPFMLFALIFNPELTMLWK</sequence>
<evidence type="ECO:0000256" key="11">
    <source>
        <dbReference type="ARBA" id="ARBA00023264"/>
    </source>
</evidence>
<keyword evidence="2" id="KW-1003">Cell membrane</keyword>
<evidence type="ECO:0000256" key="8">
    <source>
        <dbReference type="ARBA" id="ARBA00023098"/>
    </source>
</evidence>
<keyword evidence="5 12" id="KW-0812">Transmembrane</keyword>
<keyword evidence="4" id="KW-0808">Transferase</keyword>
<dbReference type="GO" id="GO:0004605">
    <property type="term" value="F:phosphatidate cytidylyltransferase activity"/>
    <property type="evidence" value="ECO:0007669"/>
    <property type="project" value="TreeGrafter"/>
</dbReference>
<evidence type="ECO:0000256" key="3">
    <source>
        <dbReference type="ARBA" id="ARBA00022516"/>
    </source>
</evidence>
<keyword evidence="7 12" id="KW-1133">Transmembrane helix</keyword>
<protein>
    <recommendedName>
        <fullName evidence="14">Phosphatidate cytidylyltransferase</fullName>
    </recommendedName>
</protein>
<evidence type="ECO:0000256" key="5">
    <source>
        <dbReference type="ARBA" id="ARBA00022692"/>
    </source>
</evidence>
<reference evidence="13" key="1">
    <citation type="submission" date="2018-05" db="EMBL/GenBank/DDBJ databases">
        <authorList>
            <person name="Lanie J.A."/>
            <person name="Ng W.-L."/>
            <person name="Kazmierczak K.M."/>
            <person name="Andrzejewski T.M."/>
            <person name="Davidsen T.M."/>
            <person name="Wayne K.J."/>
            <person name="Tettelin H."/>
            <person name="Glass J.I."/>
            <person name="Rusch D."/>
            <person name="Podicherti R."/>
            <person name="Tsui H.-C.T."/>
            <person name="Winkler M.E."/>
        </authorList>
    </citation>
    <scope>NUCLEOTIDE SEQUENCE</scope>
</reference>
<evidence type="ECO:0000256" key="4">
    <source>
        <dbReference type="ARBA" id="ARBA00022679"/>
    </source>
</evidence>
<keyword evidence="6" id="KW-0548">Nucleotidyltransferase</keyword>
<accession>A0A382ILR0</accession>
<evidence type="ECO:0000256" key="10">
    <source>
        <dbReference type="ARBA" id="ARBA00023209"/>
    </source>
</evidence>
<evidence type="ECO:0008006" key="14">
    <source>
        <dbReference type="Google" id="ProtNLM"/>
    </source>
</evidence>
<evidence type="ECO:0000256" key="7">
    <source>
        <dbReference type="ARBA" id="ARBA00022989"/>
    </source>
</evidence>
<comment type="subcellular location">
    <subcellularLocation>
        <location evidence="1">Cell membrane</location>
        <topology evidence="1">Multi-pass membrane protein</topology>
    </subcellularLocation>
</comment>
<dbReference type="PANTHER" id="PTHR46382:SF1">
    <property type="entry name" value="PHOSPHATIDATE CYTIDYLYLTRANSFERASE"/>
    <property type="match status" value="1"/>
</dbReference>
<dbReference type="GO" id="GO:0016024">
    <property type="term" value="P:CDP-diacylglycerol biosynthetic process"/>
    <property type="evidence" value="ECO:0007669"/>
    <property type="project" value="TreeGrafter"/>
</dbReference>
<evidence type="ECO:0000256" key="9">
    <source>
        <dbReference type="ARBA" id="ARBA00023136"/>
    </source>
</evidence>
<name>A0A382ILR0_9ZZZZ</name>
<feature type="transmembrane region" description="Helical" evidence="12">
    <location>
        <begin position="109"/>
        <end position="130"/>
    </location>
</feature>
<evidence type="ECO:0000256" key="2">
    <source>
        <dbReference type="ARBA" id="ARBA00022475"/>
    </source>
</evidence>
<proteinExistence type="predicted"/>
<keyword evidence="11" id="KW-1208">Phospholipid metabolism</keyword>
<keyword evidence="9 12" id="KW-0472">Membrane</keyword>
<gene>
    <name evidence="13" type="ORF">METZ01_LOCUS253558</name>
</gene>
<dbReference type="GO" id="GO:0005886">
    <property type="term" value="C:plasma membrane"/>
    <property type="evidence" value="ECO:0007669"/>
    <property type="project" value="UniProtKB-SubCell"/>
</dbReference>
<feature type="transmembrane region" description="Helical" evidence="12">
    <location>
        <begin position="62"/>
        <end position="83"/>
    </location>
</feature>
<evidence type="ECO:0000256" key="12">
    <source>
        <dbReference type="SAM" id="Phobius"/>
    </source>
</evidence>
<evidence type="ECO:0000256" key="6">
    <source>
        <dbReference type="ARBA" id="ARBA00022695"/>
    </source>
</evidence>
<dbReference type="PANTHER" id="PTHR46382">
    <property type="entry name" value="PHOSPHATIDATE CYTIDYLYLTRANSFERASE"/>
    <property type="match status" value="1"/>
</dbReference>
<keyword evidence="3" id="KW-0444">Lipid biosynthesis</keyword>
<dbReference type="AlphaFoldDB" id="A0A382ILR0"/>
<keyword evidence="10" id="KW-0594">Phospholipid biosynthesis</keyword>
<feature type="transmembrane region" description="Helical" evidence="12">
    <location>
        <begin position="31"/>
        <end position="50"/>
    </location>
</feature>
<dbReference type="EMBL" id="UINC01068238">
    <property type="protein sequence ID" value="SVC00704.1"/>
    <property type="molecule type" value="Genomic_DNA"/>
</dbReference>
<keyword evidence="8" id="KW-0443">Lipid metabolism</keyword>
<evidence type="ECO:0000313" key="13">
    <source>
        <dbReference type="EMBL" id="SVC00704.1"/>
    </source>
</evidence>
<evidence type="ECO:0000256" key="1">
    <source>
        <dbReference type="ARBA" id="ARBA00004651"/>
    </source>
</evidence>
<organism evidence="13">
    <name type="scientific">marine metagenome</name>
    <dbReference type="NCBI Taxonomy" id="408172"/>
    <lineage>
        <taxon>unclassified sequences</taxon>
        <taxon>metagenomes</taxon>
        <taxon>ecological metagenomes</taxon>
    </lineage>
</organism>
<feature type="non-terminal residue" evidence="13">
    <location>
        <position position="1"/>
    </location>
</feature>
<dbReference type="Pfam" id="PF01148">
    <property type="entry name" value="CTP_transf_1"/>
    <property type="match status" value="1"/>
</dbReference>